<name>A0ABR2ETA8_9ROSI</name>
<comment type="caution">
    <text evidence="1">The sequence shown here is derived from an EMBL/GenBank/DDBJ whole genome shotgun (WGS) entry which is preliminary data.</text>
</comment>
<evidence type="ECO:0000313" key="1">
    <source>
        <dbReference type="EMBL" id="KAK8565260.1"/>
    </source>
</evidence>
<dbReference type="Proteomes" id="UP001472677">
    <property type="component" value="Unassembled WGS sequence"/>
</dbReference>
<organism evidence="1 2">
    <name type="scientific">Hibiscus sabdariffa</name>
    <name type="common">roselle</name>
    <dbReference type="NCBI Taxonomy" id="183260"/>
    <lineage>
        <taxon>Eukaryota</taxon>
        <taxon>Viridiplantae</taxon>
        <taxon>Streptophyta</taxon>
        <taxon>Embryophyta</taxon>
        <taxon>Tracheophyta</taxon>
        <taxon>Spermatophyta</taxon>
        <taxon>Magnoliopsida</taxon>
        <taxon>eudicotyledons</taxon>
        <taxon>Gunneridae</taxon>
        <taxon>Pentapetalae</taxon>
        <taxon>rosids</taxon>
        <taxon>malvids</taxon>
        <taxon>Malvales</taxon>
        <taxon>Malvaceae</taxon>
        <taxon>Malvoideae</taxon>
        <taxon>Hibiscus</taxon>
    </lineage>
</organism>
<gene>
    <name evidence="1" type="ORF">V6N12_058827</name>
</gene>
<protein>
    <submittedName>
        <fullName evidence="1">Uncharacterized protein</fullName>
    </submittedName>
</protein>
<evidence type="ECO:0000313" key="2">
    <source>
        <dbReference type="Proteomes" id="UP001472677"/>
    </source>
</evidence>
<accession>A0ABR2ETA8</accession>
<dbReference type="EMBL" id="JBBPBM010000010">
    <property type="protein sequence ID" value="KAK8565260.1"/>
    <property type="molecule type" value="Genomic_DNA"/>
</dbReference>
<sequence>METTFMALDSVHQGKPMVEVERIAVQIITEAHAASLQPRSLSLRPLRFHLPNKLFQHTSWPSLWTHKFDTIPMVCHFLFQLISLQDLQNLPMLAMLKQRWDMCIYSFK</sequence>
<reference evidence="1 2" key="1">
    <citation type="journal article" date="2024" name="G3 (Bethesda)">
        <title>Genome assembly of Hibiscus sabdariffa L. provides insights into metabolisms of medicinal natural products.</title>
        <authorList>
            <person name="Kim T."/>
        </authorList>
    </citation>
    <scope>NUCLEOTIDE SEQUENCE [LARGE SCALE GENOMIC DNA]</scope>
    <source>
        <strain evidence="1">TK-2024</strain>
        <tissue evidence="1">Old leaves</tissue>
    </source>
</reference>
<keyword evidence="2" id="KW-1185">Reference proteome</keyword>
<proteinExistence type="predicted"/>